<dbReference type="InterPro" id="IPR050210">
    <property type="entry name" value="tRNA_Adenine-N(6)_MTase"/>
</dbReference>
<dbReference type="SUPFAM" id="SSF53335">
    <property type="entry name" value="S-adenosyl-L-methionine-dependent methyltransferases"/>
    <property type="match status" value="1"/>
</dbReference>
<evidence type="ECO:0000313" key="2">
    <source>
        <dbReference type="EMBL" id="OIQ87260.1"/>
    </source>
</evidence>
<gene>
    <name evidence="2" type="primary">yfiC_2</name>
    <name evidence="2" type="ORF">GALL_308670</name>
</gene>
<dbReference type="InterPro" id="IPR007848">
    <property type="entry name" value="Small_mtfrase_dom"/>
</dbReference>
<dbReference type="EMBL" id="MLJW01000431">
    <property type="protein sequence ID" value="OIQ87260.1"/>
    <property type="molecule type" value="Genomic_DNA"/>
</dbReference>
<sequence length="242" mass="25380">MTEITEDSLLDGRVRLLQPADGYRAAIDPVFLAAMVPAEPGQLVLDVGSGVGAASLCLAARCPDCRVVGLEPQAELAALARENVTLNGLAGRVETVSGSLQAPPPRLAPGSFHHVMTNPPYHAGGTPAPHAGKAKANTESDLSLAAWMRLSVGMLRPKGTLAVVHRADRLDELLAALQGRVGEIIVFPLWPKPGRAAKRVLLRARKGVASPLTLHPGLVLHRDDGRYSADAEAVLRHAAAIG</sequence>
<dbReference type="PANTHER" id="PTHR47739">
    <property type="entry name" value="TRNA1(VAL) (ADENINE(37)-N6)-METHYLTRANSFERASE"/>
    <property type="match status" value="1"/>
</dbReference>
<accession>A0A1J5R5G3</accession>
<keyword evidence="2" id="KW-0489">Methyltransferase</keyword>
<dbReference type="Pfam" id="PF05175">
    <property type="entry name" value="MTS"/>
    <property type="match status" value="1"/>
</dbReference>
<dbReference type="GO" id="GO:0032259">
    <property type="term" value="P:methylation"/>
    <property type="evidence" value="ECO:0007669"/>
    <property type="project" value="UniProtKB-KW"/>
</dbReference>
<dbReference type="GO" id="GO:0008168">
    <property type="term" value="F:methyltransferase activity"/>
    <property type="evidence" value="ECO:0007669"/>
    <property type="project" value="UniProtKB-KW"/>
</dbReference>
<dbReference type="EC" id="2.1.1.223" evidence="2"/>
<keyword evidence="2" id="KW-0808">Transferase</keyword>
<dbReference type="InterPro" id="IPR029063">
    <property type="entry name" value="SAM-dependent_MTases_sf"/>
</dbReference>
<dbReference type="PANTHER" id="PTHR47739:SF1">
    <property type="entry name" value="TRNA1(VAL) (ADENINE(37)-N6)-METHYLTRANSFERASE"/>
    <property type="match status" value="1"/>
</dbReference>
<name>A0A1J5R5G3_9ZZZZ</name>
<protein>
    <submittedName>
        <fullName evidence="2">tRNA1(Val) (Adenine(37)-N6)-methyltransferase</fullName>
        <ecNumber evidence="2">2.1.1.223</ecNumber>
    </submittedName>
</protein>
<comment type="caution">
    <text evidence="2">The sequence shown here is derived from an EMBL/GenBank/DDBJ whole genome shotgun (WGS) entry which is preliminary data.</text>
</comment>
<evidence type="ECO:0000259" key="1">
    <source>
        <dbReference type="Pfam" id="PF05175"/>
    </source>
</evidence>
<reference evidence="2" key="1">
    <citation type="submission" date="2016-10" db="EMBL/GenBank/DDBJ databases">
        <title>Sequence of Gallionella enrichment culture.</title>
        <authorList>
            <person name="Poehlein A."/>
            <person name="Muehling M."/>
            <person name="Daniel R."/>
        </authorList>
    </citation>
    <scope>NUCLEOTIDE SEQUENCE</scope>
</reference>
<dbReference type="Gene3D" id="3.40.50.150">
    <property type="entry name" value="Vaccinia Virus protein VP39"/>
    <property type="match status" value="1"/>
</dbReference>
<organism evidence="2">
    <name type="scientific">mine drainage metagenome</name>
    <dbReference type="NCBI Taxonomy" id="410659"/>
    <lineage>
        <taxon>unclassified sequences</taxon>
        <taxon>metagenomes</taxon>
        <taxon>ecological metagenomes</taxon>
    </lineage>
</organism>
<dbReference type="CDD" id="cd02440">
    <property type="entry name" value="AdoMet_MTases"/>
    <property type="match status" value="1"/>
</dbReference>
<dbReference type="AlphaFoldDB" id="A0A1J5R5G3"/>
<feature type="domain" description="Methyltransferase small" evidence="1">
    <location>
        <begin position="31"/>
        <end position="128"/>
    </location>
</feature>
<proteinExistence type="predicted"/>